<name>Q7M1W0_MEDSA</name>
<accession>Q7M1W0</accession>
<feature type="non-terminal residue" evidence="1">
    <location>
        <position position="40"/>
    </location>
</feature>
<organism evidence="1">
    <name type="scientific">Medicago sativa</name>
    <name type="common">Alfalfa</name>
    <dbReference type="NCBI Taxonomy" id="3879"/>
    <lineage>
        <taxon>Eukaryota</taxon>
        <taxon>Viridiplantae</taxon>
        <taxon>Streptophyta</taxon>
        <taxon>Embryophyta</taxon>
        <taxon>Tracheophyta</taxon>
        <taxon>Spermatophyta</taxon>
        <taxon>Magnoliopsida</taxon>
        <taxon>eudicotyledons</taxon>
        <taxon>Gunneridae</taxon>
        <taxon>Pentapetalae</taxon>
        <taxon>rosids</taxon>
        <taxon>fabids</taxon>
        <taxon>Fabales</taxon>
        <taxon>Fabaceae</taxon>
        <taxon>Papilionoideae</taxon>
        <taxon>50 kb inversion clade</taxon>
        <taxon>NPAAA clade</taxon>
        <taxon>Hologalegina</taxon>
        <taxon>IRL clade</taxon>
        <taxon>Trifolieae</taxon>
        <taxon>Medicago</taxon>
    </lineage>
</organism>
<protein>
    <submittedName>
        <fullName evidence="1">Early nodulin 10, E12-2 (Clone E12-2)</fullName>
    </submittedName>
</protein>
<dbReference type="AlphaFoldDB" id="Q7M1W0"/>
<dbReference type="PIR" id="PQ0774">
    <property type="entry name" value="PQ0774"/>
</dbReference>
<proteinExistence type="predicted"/>
<sequence>MKLLQPTSLQRRGYRHHFRSYRLSTSKHHHLRSYHVRKTK</sequence>
<reference evidence="1" key="1">
    <citation type="journal article" date="1993" name="Plant Physiol.">
        <title>A gene that encodes a proline-rich nodulin with limited homology to PsENOD12 is expressed in the invasion zone of Rhizobium meliloti-induced alfalfa root nodules.</title>
        <authorList>
            <person name="Loebler M."/>
            <person name="Hirsch A.M."/>
        </authorList>
    </citation>
    <scope>NUCLEOTIDE SEQUENCE</scope>
</reference>
<evidence type="ECO:0000313" key="1">
    <source>
        <dbReference type="PIR" id="PQ0774"/>
    </source>
</evidence>